<keyword evidence="7" id="KW-0653">Protein transport</keyword>
<dbReference type="Proteomes" id="UP000269265">
    <property type="component" value="Unassembled WGS sequence"/>
</dbReference>
<dbReference type="PIRSF" id="PIRSF015761">
    <property type="entry name" value="Protein_L"/>
    <property type="match status" value="1"/>
</dbReference>
<dbReference type="GO" id="GO:0015628">
    <property type="term" value="P:protein secretion by the type II secretion system"/>
    <property type="evidence" value="ECO:0007669"/>
    <property type="project" value="InterPro"/>
</dbReference>
<gene>
    <name evidence="12" type="ORF">EIP75_01000</name>
</gene>
<protein>
    <submittedName>
        <fullName evidence="12">General secretion pathway protein GspL</fullName>
    </submittedName>
</protein>
<evidence type="ECO:0000313" key="13">
    <source>
        <dbReference type="Proteomes" id="UP000269265"/>
    </source>
</evidence>
<dbReference type="InterPro" id="IPR007812">
    <property type="entry name" value="T2SS_protein-GspL"/>
</dbReference>
<evidence type="ECO:0000259" key="11">
    <source>
        <dbReference type="Pfam" id="PF12693"/>
    </source>
</evidence>
<accession>A0A426VH40</accession>
<name>A0A426VH40_9BURK</name>
<evidence type="ECO:0000256" key="8">
    <source>
        <dbReference type="ARBA" id="ARBA00022989"/>
    </source>
</evidence>
<reference evidence="12 13" key="1">
    <citation type="submission" date="2018-12" db="EMBL/GenBank/DDBJ databases">
        <title>The whole draft genome of Aquabacterium sp. SJQ9.</title>
        <authorList>
            <person name="Sun L."/>
            <person name="Gao X."/>
            <person name="Chen W."/>
            <person name="Huang K."/>
        </authorList>
    </citation>
    <scope>NUCLEOTIDE SEQUENCE [LARGE SCALE GENOMIC DNA]</scope>
    <source>
        <strain evidence="12 13">SJQ9</strain>
    </source>
</reference>
<dbReference type="RefSeq" id="WP_125241347.1">
    <property type="nucleotide sequence ID" value="NZ_RSED01000001.1"/>
</dbReference>
<dbReference type="EMBL" id="RSED01000001">
    <property type="protein sequence ID" value="RRS06204.1"/>
    <property type="molecule type" value="Genomic_DNA"/>
</dbReference>
<organism evidence="12 13">
    <name type="scientific">Aquabacterium soli</name>
    <dbReference type="NCBI Taxonomy" id="2493092"/>
    <lineage>
        <taxon>Bacteria</taxon>
        <taxon>Pseudomonadati</taxon>
        <taxon>Pseudomonadota</taxon>
        <taxon>Betaproteobacteria</taxon>
        <taxon>Burkholderiales</taxon>
        <taxon>Aquabacterium</taxon>
    </lineage>
</organism>
<feature type="domain" description="GspL cytoplasmic actin-ATPase-like" evidence="10">
    <location>
        <begin position="57"/>
        <end position="149"/>
    </location>
</feature>
<evidence type="ECO:0000256" key="1">
    <source>
        <dbReference type="ARBA" id="ARBA00004377"/>
    </source>
</evidence>
<dbReference type="AlphaFoldDB" id="A0A426VH40"/>
<keyword evidence="13" id="KW-1185">Reference proteome</keyword>
<sequence length="421" mass="45521">MSTLIIQLPAHRRLSSDPAQAASASGVSAGPGEYVYVLTVNGQTVARQGVAPAGQLPKADTVVAVTAFTDVSWQRLVLPRAPSARLRQALGSLLEEQLLDDPEDLHLAVAPQAKAGEPTWIAVCDHTWLTGQLMALEKAKVRVTRVVPAVWPDAPETAYFHEVHDTPGSSREDGAELMVTWSTPDGVATWPLGGTLARALLPEPLPDGARCFATPAAAAPAERWLGHAVHAQTQTEHLLQAARSMWNLLQFELTPNTKGLQVVADQWRQFLSPQWRPVRAGLLALVLVQVVGLNLWAWHQQREVKARRDAITTVLKQTHPQVQVVLDAPVQMRRETDNLRALAGQPGDADLETLMQAVAGAWQGDVPSRGLAYDGASLSVALPEQWGQPQVMQFSEALQAIGFSVEQQGNGQVTVRRAGRG</sequence>
<dbReference type="SUPFAM" id="SSF53067">
    <property type="entry name" value="Actin-like ATPase domain"/>
    <property type="match status" value="1"/>
</dbReference>
<feature type="domain" description="GspL periplasmic" evidence="11">
    <location>
        <begin position="274"/>
        <end position="415"/>
    </location>
</feature>
<keyword evidence="4" id="KW-1003">Cell membrane</keyword>
<keyword evidence="6" id="KW-0812">Transmembrane</keyword>
<evidence type="ECO:0000313" key="12">
    <source>
        <dbReference type="EMBL" id="RRS06204.1"/>
    </source>
</evidence>
<keyword evidence="9" id="KW-0472">Membrane</keyword>
<proteinExistence type="inferred from homology"/>
<comment type="subcellular location">
    <subcellularLocation>
        <location evidence="1">Cell inner membrane</location>
        <topology evidence="1">Single-pass membrane protein</topology>
    </subcellularLocation>
</comment>
<dbReference type="InterPro" id="IPR024230">
    <property type="entry name" value="GspL_cyto_dom"/>
</dbReference>
<dbReference type="NCBIfam" id="TIGR01709">
    <property type="entry name" value="typeII_sec_gspL"/>
    <property type="match status" value="1"/>
</dbReference>
<evidence type="ECO:0000256" key="3">
    <source>
        <dbReference type="ARBA" id="ARBA00022448"/>
    </source>
</evidence>
<dbReference type="OrthoDB" id="8557903at2"/>
<keyword evidence="5" id="KW-0997">Cell inner membrane</keyword>
<evidence type="ECO:0000259" key="10">
    <source>
        <dbReference type="Pfam" id="PF05134"/>
    </source>
</evidence>
<dbReference type="GO" id="GO:0015627">
    <property type="term" value="C:type II protein secretion system complex"/>
    <property type="evidence" value="ECO:0007669"/>
    <property type="project" value="InterPro"/>
</dbReference>
<dbReference type="InterPro" id="IPR025691">
    <property type="entry name" value="GspL_pp_dom"/>
</dbReference>
<dbReference type="GO" id="GO:0009276">
    <property type="term" value="C:Gram-negative-bacterium-type cell wall"/>
    <property type="evidence" value="ECO:0007669"/>
    <property type="project" value="InterPro"/>
</dbReference>
<dbReference type="InterPro" id="IPR043129">
    <property type="entry name" value="ATPase_NBD"/>
</dbReference>
<dbReference type="Gene3D" id="3.30.420.380">
    <property type="match status" value="1"/>
</dbReference>
<keyword evidence="8" id="KW-1133">Transmembrane helix</keyword>
<evidence type="ECO:0000256" key="4">
    <source>
        <dbReference type="ARBA" id="ARBA00022475"/>
    </source>
</evidence>
<dbReference type="Pfam" id="PF12693">
    <property type="entry name" value="GspL_C"/>
    <property type="match status" value="1"/>
</dbReference>
<evidence type="ECO:0000256" key="6">
    <source>
        <dbReference type="ARBA" id="ARBA00022692"/>
    </source>
</evidence>
<dbReference type="Pfam" id="PF05134">
    <property type="entry name" value="T2SSL"/>
    <property type="match status" value="1"/>
</dbReference>
<evidence type="ECO:0000256" key="9">
    <source>
        <dbReference type="ARBA" id="ARBA00023136"/>
    </source>
</evidence>
<dbReference type="GO" id="GO:0005886">
    <property type="term" value="C:plasma membrane"/>
    <property type="evidence" value="ECO:0007669"/>
    <property type="project" value="UniProtKB-SubCell"/>
</dbReference>
<evidence type="ECO:0000256" key="2">
    <source>
        <dbReference type="ARBA" id="ARBA00005318"/>
    </source>
</evidence>
<comment type="similarity">
    <text evidence="2">Belongs to the GSP L family.</text>
</comment>
<keyword evidence="3" id="KW-0813">Transport</keyword>
<comment type="caution">
    <text evidence="12">The sequence shown here is derived from an EMBL/GenBank/DDBJ whole genome shotgun (WGS) entry which is preliminary data.</text>
</comment>
<evidence type="ECO:0000256" key="5">
    <source>
        <dbReference type="ARBA" id="ARBA00022519"/>
    </source>
</evidence>
<evidence type="ECO:0000256" key="7">
    <source>
        <dbReference type="ARBA" id="ARBA00022927"/>
    </source>
</evidence>